<comment type="caution">
    <text evidence="1">The sequence shown here is derived from an EMBL/GenBank/DDBJ whole genome shotgun (WGS) entry which is preliminary data.</text>
</comment>
<dbReference type="EMBL" id="MU393467">
    <property type="protein sequence ID" value="KAI4865778.1"/>
    <property type="molecule type" value="Genomic_DNA"/>
</dbReference>
<sequence length="741" mass="81256">MSPFSTQFSLSLELTSLVPVILNQAQAGITWLARELRNSGSDIVVEEDLAQLFGRCYITPNMSRTFRAVVGQSNNVSTLAAGLALFSGPGPTVKRALTEPAGNPYFCMVVQCSLLSATHNATGLAGALARAFGREQDGAPEGHQTRGLLSAESTRTTLVAIEDQTAQFNWRTTLLAIAYKLELERPTELIHETIPSTILEGLIVMLASAQRFPEERILLIETDRASCVLVAWAHHVLGMSVLVRRVVNGQKKTDIFGNEPEQVIIDLDPKWHNHSSAILMSSDGSQLFKLSVEPDGEYIDSTYRAPAKGLGARHLQRELRGLDGGKGKLGREGMLLSAAIASEFCNQLRIGVGTSPKISETEDLIPYKVPKSDLYEATRFLFNMDSISVEDVQCIESYADLLHGTTLLDTEMGDMPSTMPAILKDIDIVESSWKRLCNACFEVSMFIYAFAHVTNLEQCDELVIVENRHMPPFRGKLSWWRIGSPMAVTVHDCFKIISQLMTGEMNLDFTRTSLVCKGGWSVFLSSITESDPSLVRKGAVSVLKGVPCRGGVCKHRILDDERPSANHVPNLSVRSGPGSQLSPVCLDAISLGKTYVGERGDSFLVTFRYLEETGNVITLVRRTGFSELSSSLWLSQNTTKCVHVYSERDTMVLPPSCQTISGLVDFGRLPSKGRVFIYQTSGNKHARWRALISIASATHPTDMGGNFLPYHPALLKTDDTCLPCAVGEALSYPMAPCFLIL</sequence>
<dbReference type="Proteomes" id="UP001497700">
    <property type="component" value="Unassembled WGS sequence"/>
</dbReference>
<keyword evidence="2" id="KW-1185">Reference proteome</keyword>
<evidence type="ECO:0000313" key="2">
    <source>
        <dbReference type="Proteomes" id="UP001497700"/>
    </source>
</evidence>
<accession>A0ACB9Z2A9</accession>
<reference evidence="1 2" key="1">
    <citation type="journal article" date="2022" name="New Phytol.">
        <title>Ecological generalism drives hyperdiversity of secondary metabolite gene clusters in xylarialean endophytes.</title>
        <authorList>
            <person name="Franco M.E.E."/>
            <person name="Wisecaver J.H."/>
            <person name="Arnold A.E."/>
            <person name="Ju Y.M."/>
            <person name="Slot J.C."/>
            <person name="Ahrendt S."/>
            <person name="Moore L.P."/>
            <person name="Eastman K.E."/>
            <person name="Scott K."/>
            <person name="Konkel Z."/>
            <person name="Mondo S.J."/>
            <person name="Kuo A."/>
            <person name="Hayes R.D."/>
            <person name="Haridas S."/>
            <person name="Andreopoulos B."/>
            <person name="Riley R."/>
            <person name="LaButti K."/>
            <person name="Pangilinan J."/>
            <person name="Lipzen A."/>
            <person name="Amirebrahimi M."/>
            <person name="Yan J."/>
            <person name="Adam C."/>
            <person name="Keymanesh K."/>
            <person name="Ng V."/>
            <person name="Louie K."/>
            <person name="Northen T."/>
            <person name="Drula E."/>
            <person name="Henrissat B."/>
            <person name="Hsieh H.M."/>
            <person name="Youens-Clark K."/>
            <person name="Lutzoni F."/>
            <person name="Miadlikowska J."/>
            <person name="Eastwood D.C."/>
            <person name="Hamelin R.C."/>
            <person name="Grigoriev I.V."/>
            <person name="U'Ren J.M."/>
        </authorList>
    </citation>
    <scope>NUCLEOTIDE SEQUENCE [LARGE SCALE GENOMIC DNA]</scope>
    <source>
        <strain evidence="1 2">CBS 119005</strain>
    </source>
</reference>
<organism evidence="1 2">
    <name type="scientific">Hypoxylon rubiginosum</name>
    <dbReference type="NCBI Taxonomy" id="110542"/>
    <lineage>
        <taxon>Eukaryota</taxon>
        <taxon>Fungi</taxon>
        <taxon>Dikarya</taxon>
        <taxon>Ascomycota</taxon>
        <taxon>Pezizomycotina</taxon>
        <taxon>Sordariomycetes</taxon>
        <taxon>Xylariomycetidae</taxon>
        <taxon>Xylariales</taxon>
        <taxon>Hypoxylaceae</taxon>
        <taxon>Hypoxylon</taxon>
    </lineage>
</organism>
<name>A0ACB9Z2A9_9PEZI</name>
<protein>
    <submittedName>
        <fullName evidence="1">Uncharacterized protein</fullName>
    </submittedName>
</protein>
<evidence type="ECO:0000313" key="1">
    <source>
        <dbReference type="EMBL" id="KAI4865778.1"/>
    </source>
</evidence>
<proteinExistence type="predicted"/>
<gene>
    <name evidence="1" type="ORF">F4820DRAFT_279133</name>
</gene>